<dbReference type="SUPFAM" id="SSF54373">
    <property type="entry name" value="FAD-linked reductases, C-terminal domain"/>
    <property type="match status" value="1"/>
</dbReference>
<dbReference type="EC" id="1.4.99.1" evidence="3"/>
<proteinExistence type="predicted"/>
<keyword evidence="4" id="KW-1185">Reference proteome</keyword>
<name>A0A0M7APP7_9HYPH</name>
<dbReference type="Pfam" id="PF01266">
    <property type="entry name" value="DAO"/>
    <property type="match status" value="1"/>
</dbReference>
<evidence type="ECO:0000313" key="3">
    <source>
        <dbReference type="EMBL" id="CTQ76220.1"/>
    </source>
</evidence>
<organism evidence="3 4">
    <name type="scientific">Roseibium alexandrii</name>
    <dbReference type="NCBI Taxonomy" id="388408"/>
    <lineage>
        <taxon>Bacteria</taxon>
        <taxon>Pseudomonadati</taxon>
        <taxon>Pseudomonadota</taxon>
        <taxon>Alphaproteobacteria</taxon>
        <taxon>Hyphomicrobiales</taxon>
        <taxon>Stappiaceae</taxon>
        <taxon>Roseibium</taxon>
    </lineage>
</organism>
<dbReference type="PANTHER" id="PTHR13847:SF289">
    <property type="entry name" value="GLYCINE OXIDASE"/>
    <property type="match status" value="1"/>
</dbReference>
<gene>
    <name evidence="3" type="primary">dadA_3</name>
    <name evidence="3" type="ORF">LAX5112_04525</name>
</gene>
<evidence type="ECO:0000313" key="4">
    <source>
        <dbReference type="Proteomes" id="UP000053235"/>
    </source>
</evidence>
<dbReference type="SUPFAM" id="SSF51905">
    <property type="entry name" value="FAD/NAD(P)-binding domain"/>
    <property type="match status" value="1"/>
</dbReference>
<dbReference type="AlphaFoldDB" id="A0A0M7APP7"/>
<protein>
    <submittedName>
        <fullName evidence="3">D-amino acid dehydrogenase small subunit</fullName>
        <ecNumber evidence="3">1.4.99.1</ecNumber>
    </submittedName>
</protein>
<dbReference type="InterPro" id="IPR036188">
    <property type="entry name" value="FAD/NAD-bd_sf"/>
</dbReference>
<reference evidence="4" key="1">
    <citation type="submission" date="2015-07" db="EMBL/GenBank/DDBJ databases">
        <authorList>
            <person name="Rodrigo-Torres Lidia"/>
            <person name="Arahal R.David."/>
        </authorList>
    </citation>
    <scope>NUCLEOTIDE SEQUENCE [LARGE SCALE GENOMIC DNA]</scope>
    <source>
        <strain evidence="4">CECT 5112</strain>
    </source>
</reference>
<dbReference type="EMBL" id="CXWD01000025">
    <property type="protein sequence ID" value="CTQ76220.1"/>
    <property type="molecule type" value="Genomic_DNA"/>
</dbReference>
<evidence type="ECO:0000259" key="2">
    <source>
        <dbReference type="Pfam" id="PF01266"/>
    </source>
</evidence>
<dbReference type="STRING" id="388408.LAX5112_04525"/>
<dbReference type="Proteomes" id="UP000053235">
    <property type="component" value="Unassembled WGS sequence"/>
</dbReference>
<dbReference type="PANTHER" id="PTHR13847">
    <property type="entry name" value="SARCOSINE DEHYDROGENASE-RELATED"/>
    <property type="match status" value="1"/>
</dbReference>
<feature type="domain" description="FAD dependent oxidoreductase" evidence="2">
    <location>
        <begin position="5"/>
        <end position="395"/>
    </location>
</feature>
<dbReference type="OrthoDB" id="9805337at2"/>
<dbReference type="GO" id="GO:0005737">
    <property type="term" value="C:cytoplasm"/>
    <property type="evidence" value="ECO:0007669"/>
    <property type="project" value="TreeGrafter"/>
</dbReference>
<dbReference type="Gene3D" id="3.50.50.60">
    <property type="entry name" value="FAD/NAD(P)-binding domain"/>
    <property type="match status" value="2"/>
</dbReference>
<dbReference type="InterPro" id="IPR006076">
    <property type="entry name" value="FAD-dep_OxRdtase"/>
</dbReference>
<evidence type="ECO:0000256" key="1">
    <source>
        <dbReference type="ARBA" id="ARBA00023002"/>
    </source>
</evidence>
<keyword evidence="1 3" id="KW-0560">Oxidoreductase</keyword>
<dbReference type="Gene3D" id="3.30.9.10">
    <property type="entry name" value="D-Amino Acid Oxidase, subunit A, domain 2"/>
    <property type="match status" value="1"/>
</dbReference>
<dbReference type="GO" id="GO:0016491">
    <property type="term" value="F:oxidoreductase activity"/>
    <property type="evidence" value="ECO:0007669"/>
    <property type="project" value="UniProtKB-KW"/>
</dbReference>
<accession>A0A0M7APP7</accession>
<sequence>MQTFDVMVLGAGIVGVSTAAHLRRLGLDVALIDRKHPGGEASAGNAGVVQHNGFVPQGLPKNPVAFLKSSFNLGGPFSYRPLTLAKMLPWIRQYVQASYGEAAEAYCRAIMPLRQQAVKAHLDLAEQSNAGRFYRKGGWLHLYRTPASFDADDVSRYYARIYGVDYKEMDGAEAGVLEPGLKLTGMKAVHWTESWSVSNPAAVVDAFWRGYIQNGGHYFRADAKKLIRQRGGWSLEGERGPVFARNVVVCLGAWSMDVLKKLGEQYPLAVKRGYHMHYRPLSGASLSRPVVDMDNGFALTPTDFGIRLTTGVELSGRDAPPNPQIIKQVRRRAEEIFSLGRALHEEPWVGSRPCVPDSLPVLGPSPSVKGLWLNFAHGHDGFTLGPVSGQIMADMIANKPLVADVNGVSPARFQTQKK</sequence>